<comment type="caution">
    <text evidence="1">The sequence shown here is derived from an EMBL/GenBank/DDBJ whole genome shotgun (WGS) entry which is preliminary data.</text>
</comment>
<dbReference type="PANTHER" id="PTHR11439">
    <property type="entry name" value="GAG-POL-RELATED RETROTRANSPOSON"/>
    <property type="match status" value="1"/>
</dbReference>
<gene>
    <name evidence="1" type="ORF">H5410_047155</name>
</gene>
<organism evidence="1 2">
    <name type="scientific">Solanum commersonii</name>
    <name type="common">Commerson's wild potato</name>
    <name type="synonym">Commerson's nightshade</name>
    <dbReference type="NCBI Taxonomy" id="4109"/>
    <lineage>
        <taxon>Eukaryota</taxon>
        <taxon>Viridiplantae</taxon>
        <taxon>Streptophyta</taxon>
        <taxon>Embryophyta</taxon>
        <taxon>Tracheophyta</taxon>
        <taxon>Spermatophyta</taxon>
        <taxon>Magnoliopsida</taxon>
        <taxon>eudicotyledons</taxon>
        <taxon>Gunneridae</taxon>
        <taxon>Pentapetalae</taxon>
        <taxon>asterids</taxon>
        <taxon>lamiids</taxon>
        <taxon>Solanales</taxon>
        <taxon>Solanaceae</taxon>
        <taxon>Solanoideae</taxon>
        <taxon>Solaneae</taxon>
        <taxon>Solanum</taxon>
    </lineage>
</organism>
<sequence length="131" mass="15362">MDTLQDGIMLSQRKYAEDLVTQACLRDQKVAHKPMEINHHFSALLRIIRYVQSKINRGFFLFSISSLNLERYADWAECPNSWKPTTRCCMLIRSSLVSWKCKKQPKISKSSTEAEYRSMLVACSEIVWIRR</sequence>
<reference evidence="1 2" key="1">
    <citation type="submission" date="2020-09" db="EMBL/GenBank/DDBJ databases">
        <title>De no assembly of potato wild relative species, Solanum commersonii.</title>
        <authorList>
            <person name="Cho K."/>
        </authorList>
    </citation>
    <scope>NUCLEOTIDE SEQUENCE [LARGE SCALE GENOMIC DNA]</scope>
    <source>
        <strain evidence="1">LZ3.2</strain>
        <tissue evidence="1">Leaf</tissue>
    </source>
</reference>
<dbReference type="AlphaFoldDB" id="A0A9J5XE94"/>
<evidence type="ECO:0000313" key="1">
    <source>
        <dbReference type="EMBL" id="KAG5586721.1"/>
    </source>
</evidence>
<dbReference type="CDD" id="cd09272">
    <property type="entry name" value="RNase_HI_RT_Ty1"/>
    <property type="match status" value="1"/>
</dbReference>
<evidence type="ECO:0008006" key="3">
    <source>
        <dbReference type="Google" id="ProtNLM"/>
    </source>
</evidence>
<evidence type="ECO:0000313" key="2">
    <source>
        <dbReference type="Proteomes" id="UP000824120"/>
    </source>
</evidence>
<accession>A0A9J5XE94</accession>
<protein>
    <recommendedName>
        <fullName evidence="3">Mitochondrial protein</fullName>
    </recommendedName>
</protein>
<dbReference type="Proteomes" id="UP000824120">
    <property type="component" value="Chromosome 9"/>
</dbReference>
<dbReference type="EMBL" id="JACXVP010000009">
    <property type="protein sequence ID" value="KAG5586721.1"/>
    <property type="molecule type" value="Genomic_DNA"/>
</dbReference>
<proteinExistence type="predicted"/>
<keyword evidence="2" id="KW-1185">Reference proteome</keyword>
<dbReference type="OrthoDB" id="1306039at2759"/>
<name>A0A9J5XE94_SOLCO</name>
<dbReference type="PANTHER" id="PTHR11439:SF497">
    <property type="entry name" value="CYSTEINE-RICH RLK (RECEPTOR-LIKE PROTEIN KINASE) 8"/>
    <property type="match status" value="1"/>
</dbReference>